<reference evidence="1" key="1">
    <citation type="submission" date="2023-05" db="EMBL/GenBank/DDBJ databases">
        <authorList>
            <person name="Stuckert A."/>
        </authorList>
    </citation>
    <scope>NUCLEOTIDE SEQUENCE</scope>
</reference>
<gene>
    <name evidence="1" type="ORF">SPARVUS_LOCUS5062061</name>
</gene>
<proteinExistence type="predicted"/>
<evidence type="ECO:0000313" key="1">
    <source>
        <dbReference type="EMBL" id="CAI9559431.1"/>
    </source>
</evidence>
<dbReference type="Proteomes" id="UP001162483">
    <property type="component" value="Unassembled WGS sequence"/>
</dbReference>
<protein>
    <submittedName>
        <fullName evidence="1">Uncharacterized protein</fullName>
    </submittedName>
</protein>
<keyword evidence="2" id="KW-1185">Reference proteome</keyword>
<dbReference type="EMBL" id="CATNWA010010161">
    <property type="protein sequence ID" value="CAI9559431.1"/>
    <property type="molecule type" value="Genomic_DNA"/>
</dbReference>
<sequence length="69" mass="7334">MSDPVPAVIPIDSVAHCLARSLDAVPAVEPNDLMPGDPMPTAVQPRTTIQCLTQCQRVMPIDSEPTVVP</sequence>
<accession>A0ABN9CIJ1</accession>
<comment type="caution">
    <text evidence="1">The sequence shown here is derived from an EMBL/GenBank/DDBJ whole genome shotgun (WGS) entry which is preliminary data.</text>
</comment>
<feature type="non-terminal residue" evidence="1">
    <location>
        <position position="69"/>
    </location>
</feature>
<organism evidence="1 2">
    <name type="scientific">Staurois parvus</name>
    <dbReference type="NCBI Taxonomy" id="386267"/>
    <lineage>
        <taxon>Eukaryota</taxon>
        <taxon>Metazoa</taxon>
        <taxon>Chordata</taxon>
        <taxon>Craniata</taxon>
        <taxon>Vertebrata</taxon>
        <taxon>Euteleostomi</taxon>
        <taxon>Amphibia</taxon>
        <taxon>Batrachia</taxon>
        <taxon>Anura</taxon>
        <taxon>Neobatrachia</taxon>
        <taxon>Ranoidea</taxon>
        <taxon>Ranidae</taxon>
        <taxon>Staurois</taxon>
    </lineage>
</organism>
<name>A0ABN9CIJ1_9NEOB</name>
<evidence type="ECO:0000313" key="2">
    <source>
        <dbReference type="Proteomes" id="UP001162483"/>
    </source>
</evidence>